<feature type="compositionally biased region" description="Basic and acidic residues" evidence="1">
    <location>
        <begin position="398"/>
        <end position="408"/>
    </location>
</feature>
<dbReference type="Proteomes" id="UP000078561">
    <property type="component" value="Unassembled WGS sequence"/>
</dbReference>
<feature type="compositionally biased region" description="Acidic residues" evidence="1">
    <location>
        <begin position="426"/>
        <end position="439"/>
    </location>
</feature>
<evidence type="ECO:0000256" key="1">
    <source>
        <dbReference type="SAM" id="MobiDB-lite"/>
    </source>
</evidence>
<dbReference type="AlphaFoldDB" id="A0A168PKK8"/>
<dbReference type="InParanoid" id="A0A168PKK8"/>
<accession>A0A168PKK8</accession>
<organism evidence="2">
    <name type="scientific">Absidia glauca</name>
    <name type="common">Pin mould</name>
    <dbReference type="NCBI Taxonomy" id="4829"/>
    <lineage>
        <taxon>Eukaryota</taxon>
        <taxon>Fungi</taxon>
        <taxon>Fungi incertae sedis</taxon>
        <taxon>Mucoromycota</taxon>
        <taxon>Mucoromycotina</taxon>
        <taxon>Mucoromycetes</taxon>
        <taxon>Mucorales</taxon>
        <taxon>Cunninghamellaceae</taxon>
        <taxon>Absidia</taxon>
    </lineage>
</organism>
<proteinExistence type="predicted"/>
<dbReference type="EMBL" id="LT553919">
    <property type="protein sequence ID" value="SAM02555.1"/>
    <property type="molecule type" value="Genomic_DNA"/>
</dbReference>
<gene>
    <name evidence="2" type="primary">ABSGL_08356.1 scaffold 10076</name>
</gene>
<reference evidence="2" key="1">
    <citation type="submission" date="2016-04" db="EMBL/GenBank/DDBJ databases">
        <authorList>
            <person name="Evans L.H."/>
            <person name="Alamgir A."/>
            <person name="Owens N."/>
            <person name="Weber N.D."/>
            <person name="Virtaneva K."/>
            <person name="Barbian K."/>
            <person name="Babar A."/>
            <person name="Rosenke K."/>
        </authorList>
    </citation>
    <scope>NUCLEOTIDE SEQUENCE [LARGE SCALE GENOMIC DNA]</scope>
    <source>
        <strain evidence="2">CBS 101.48</strain>
    </source>
</reference>
<evidence type="ECO:0000313" key="2">
    <source>
        <dbReference type="EMBL" id="SAM02555.1"/>
    </source>
</evidence>
<keyword evidence="3" id="KW-1185">Reference proteome</keyword>
<name>A0A168PKK8_ABSGL</name>
<sequence>MNHVNVGGSKSRLDEVYTTLLNMIPQHYEQMTQDLGVLAAHYAITQEQAFILKLEADKKRHFLNQAIVNNNNVAAVERARGNEDRRRAAQNTQAVTRARRMNKQQYFNNILPQHQQYTMKRSFNAYVKKQYNNTLFHNVNTAVRQVTAVAYRVQLFLLDFTLHHPDNIPPALISQNGLFSITQLVRGRTLTSTNRAFPKDVIVRHWNTMTETQRNLTAAYTTNTKILSDYCQRQSSCISMHLYINFPKRIIQFCRFKLALLLEELPNASIMRTVTERLYDMFASSTPANRPRLELPPTIPDHLHHAISQVWTDVIAIKPVTLGILTTQQMSATPGSLVPVYMAILQAYDHYNTQEHERPVKTYCFSILPQPSTQRRFVALVPENVKAMTGYQGAPVHVQDHDDERSNDRTTMSEQTNDDERTIGYDIDDDHNDDEDANDDSTTAPSSP</sequence>
<evidence type="ECO:0000313" key="3">
    <source>
        <dbReference type="Proteomes" id="UP000078561"/>
    </source>
</evidence>
<protein>
    <submittedName>
        <fullName evidence="2">Uncharacterized protein</fullName>
    </submittedName>
</protein>
<dbReference type="OrthoDB" id="2274854at2759"/>
<feature type="region of interest" description="Disordered" evidence="1">
    <location>
        <begin position="391"/>
        <end position="448"/>
    </location>
</feature>
<dbReference type="STRING" id="4829.A0A168PKK8"/>